<dbReference type="AlphaFoldDB" id="A0A2P2R3Z6"/>
<sequence length="22" mass="2604">MSLCFKQAFSNGLWREERCAKV</sequence>
<evidence type="ECO:0000313" key="1">
    <source>
        <dbReference type="EMBL" id="MBX73844.1"/>
    </source>
</evidence>
<name>A0A2P2R3Z6_RHIMU</name>
<reference evidence="1" key="1">
    <citation type="submission" date="2018-02" db="EMBL/GenBank/DDBJ databases">
        <title>Rhizophora mucronata_Transcriptome.</title>
        <authorList>
            <person name="Meera S.P."/>
            <person name="Sreeshan A."/>
            <person name="Augustine A."/>
        </authorList>
    </citation>
    <scope>NUCLEOTIDE SEQUENCE</scope>
    <source>
        <tissue evidence="1">Leaf</tissue>
    </source>
</reference>
<protein>
    <submittedName>
        <fullName evidence="1">Uncharacterized protein</fullName>
    </submittedName>
</protein>
<accession>A0A2P2R3Z6</accession>
<organism evidence="1">
    <name type="scientific">Rhizophora mucronata</name>
    <name type="common">Asiatic mangrove</name>
    <dbReference type="NCBI Taxonomy" id="61149"/>
    <lineage>
        <taxon>Eukaryota</taxon>
        <taxon>Viridiplantae</taxon>
        <taxon>Streptophyta</taxon>
        <taxon>Embryophyta</taxon>
        <taxon>Tracheophyta</taxon>
        <taxon>Spermatophyta</taxon>
        <taxon>Magnoliopsida</taxon>
        <taxon>eudicotyledons</taxon>
        <taxon>Gunneridae</taxon>
        <taxon>Pentapetalae</taxon>
        <taxon>rosids</taxon>
        <taxon>fabids</taxon>
        <taxon>Malpighiales</taxon>
        <taxon>Rhizophoraceae</taxon>
        <taxon>Rhizophora</taxon>
    </lineage>
</organism>
<proteinExistence type="predicted"/>
<dbReference type="EMBL" id="GGEC01093360">
    <property type="protein sequence ID" value="MBX73844.1"/>
    <property type="molecule type" value="Transcribed_RNA"/>
</dbReference>